<dbReference type="EMBL" id="JBEXAC010000001">
    <property type="protein sequence ID" value="MET6996685.1"/>
    <property type="molecule type" value="Genomic_DNA"/>
</dbReference>
<proteinExistence type="predicted"/>
<name>A0ABV2T266_9BACT</name>
<keyword evidence="1" id="KW-0449">Lipoprotein</keyword>
<dbReference type="InterPro" id="IPR011990">
    <property type="entry name" value="TPR-like_helical_dom_sf"/>
</dbReference>
<dbReference type="Proteomes" id="UP001549749">
    <property type="component" value="Unassembled WGS sequence"/>
</dbReference>
<accession>A0ABV2T266</accession>
<dbReference type="InterPro" id="IPR041662">
    <property type="entry name" value="SusD-like_2"/>
</dbReference>
<dbReference type="Gene3D" id="1.25.40.390">
    <property type="match status" value="1"/>
</dbReference>
<dbReference type="PROSITE" id="PS51257">
    <property type="entry name" value="PROKAR_LIPOPROTEIN"/>
    <property type="match status" value="1"/>
</dbReference>
<protein>
    <submittedName>
        <fullName evidence="1">SusD/RagB family nutrient-binding outer membrane lipoprotein</fullName>
    </submittedName>
</protein>
<organism evidence="1 2">
    <name type="scientific">Chitinophaga defluvii</name>
    <dbReference type="NCBI Taxonomy" id="3163343"/>
    <lineage>
        <taxon>Bacteria</taxon>
        <taxon>Pseudomonadati</taxon>
        <taxon>Bacteroidota</taxon>
        <taxon>Chitinophagia</taxon>
        <taxon>Chitinophagales</taxon>
        <taxon>Chitinophagaceae</taxon>
        <taxon>Chitinophaga</taxon>
    </lineage>
</organism>
<dbReference type="RefSeq" id="WP_354659326.1">
    <property type="nucleotide sequence ID" value="NZ_JBEXAC010000001.1"/>
</dbReference>
<reference evidence="1 2" key="1">
    <citation type="submission" date="2024-06" db="EMBL/GenBank/DDBJ databases">
        <title>Chitinophaga defluvii sp. nov., isolated from municipal sewage.</title>
        <authorList>
            <person name="Zhang L."/>
        </authorList>
    </citation>
    <scope>NUCLEOTIDE SEQUENCE [LARGE SCALE GENOMIC DNA]</scope>
    <source>
        <strain evidence="1 2">H8</strain>
    </source>
</reference>
<evidence type="ECO:0000313" key="1">
    <source>
        <dbReference type="EMBL" id="MET6996685.1"/>
    </source>
</evidence>
<gene>
    <name evidence="1" type="ORF">ABR189_04880</name>
</gene>
<keyword evidence="2" id="KW-1185">Reference proteome</keyword>
<dbReference type="Pfam" id="PF12771">
    <property type="entry name" value="SusD-like_2"/>
    <property type="match status" value="1"/>
</dbReference>
<sequence>MNLFLYRNAVFLLLFTGCLCVGSCKKDYEQLNKNPEVATSINPNSQLTYIQLSIGGDWLLMQPFTMYYSGFVQQLQGDWAATHYGGEYLIEDAQFQQPWDRIYTTHLKNLTDILWRTEGQEQWTNVNAVARILKAYFFLILTDMYGDIPYSEADMGYIHQNISPKFDTQESIYADMHAQLLQAEEQLRSDGDNVTGDVMYNGDIKKWKTYANTLNLRISMRLTKKDPVLARQWIDAIVANRSGFIKEGDDGILKYTNILDWDPNEFRRNGLAQLWRSRENYPMPYLCTTLWNMLKNTEDPRLLVLARCYAEDSNDPDLRTDLTDFIVRNGPLGINQLEAVKPGFYWWDNWPAGFVQDGIYYGKECRPQLNKGFVKGSAPYITLSYAETALLLSEAKLRWNDLPIQGSAEEHYTKGVQAAIKLLTVFDLDQKILPEETTAYLVRNPFPADRESRLKSINEQLWLLHITNPPEAFSNWRRSGYPVLKPSTEYGALVKDSRTIPRRLKYPLFEQTYNPRGYKEAVTRMGGTDSWNIPVWWDHQ</sequence>
<evidence type="ECO:0000313" key="2">
    <source>
        <dbReference type="Proteomes" id="UP001549749"/>
    </source>
</evidence>
<dbReference type="SUPFAM" id="SSF48452">
    <property type="entry name" value="TPR-like"/>
    <property type="match status" value="1"/>
</dbReference>
<comment type="caution">
    <text evidence="1">The sequence shown here is derived from an EMBL/GenBank/DDBJ whole genome shotgun (WGS) entry which is preliminary data.</text>
</comment>